<dbReference type="KEGG" id="pgin:FRZ67_08085"/>
<dbReference type="AlphaFoldDB" id="A0A5B8V7V7"/>
<protein>
    <submittedName>
        <fullName evidence="1">YkgJ family cysteine cluster protein</fullName>
    </submittedName>
</protein>
<gene>
    <name evidence="1" type="ORF">FRZ67_08085</name>
</gene>
<dbReference type="EMBL" id="CP042435">
    <property type="protein sequence ID" value="QEC67255.1"/>
    <property type="molecule type" value="Genomic_DNA"/>
</dbReference>
<evidence type="ECO:0000313" key="2">
    <source>
        <dbReference type="Proteomes" id="UP000321533"/>
    </source>
</evidence>
<accession>A0A5B8V7V7</accession>
<dbReference type="PANTHER" id="PTHR35866">
    <property type="entry name" value="PUTATIVE-RELATED"/>
    <property type="match status" value="1"/>
</dbReference>
<dbReference type="PANTHER" id="PTHR35866:SF1">
    <property type="entry name" value="YKGJ FAMILY CYSTEINE CLUSTER PROTEIN"/>
    <property type="match status" value="1"/>
</dbReference>
<proteinExistence type="predicted"/>
<name>A0A5B8V7V7_9BACT</name>
<evidence type="ECO:0000313" key="1">
    <source>
        <dbReference type="EMBL" id="QEC67255.1"/>
    </source>
</evidence>
<keyword evidence="2" id="KW-1185">Reference proteome</keyword>
<dbReference type="InterPro" id="IPR005358">
    <property type="entry name" value="Puta_zinc/iron-chelating_dom"/>
</dbReference>
<organism evidence="1 2">
    <name type="scientific">Panacibacter ginsenosidivorans</name>
    <dbReference type="NCBI Taxonomy" id="1813871"/>
    <lineage>
        <taxon>Bacteria</taxon>
        <taxon>Pseudomonadati</taxon>
        <taxon>Bacteroidota</taxon>
        <taxon>Chitinophagia</taxon>
        <taxon>Chitinophagales</taxon>
        <taxon>Chitinophagaceae</taxon>
        <taxon>Panacibacter</taxon>
    </lineage>
</organism>
<dbReference type="Proteomes" id="UP000321533">
    <property type="component" value="Chromosome"/>
</dbReference>
<dbReference type="Pfam" id="PF03692">
    <property type="entry name" value="CxxCxxCC"/>
    <property type="match status" value="1"/>
</dbReference>
<sequence length="165" mass="19042">MLLTDLVAISMNAKKNETANLHFRELLKQKDSNRIDDLVFKLNDEISEKVDCTKCGNCCRSLMINVNDADAARLSAHLQIDKEDFYNCYVERSSQGSLAVMNTIPCHFLDENKCTVYEARPNECREFPGLHHPGFTKRLFTIFMHYGRCPIIYNVVEKLKEEISM</sequence>
<reference evidence="1 2" key="1">
    <citation type="journal article" date="2016" name="Int. J. Syst. Evol. Microbiol.">
        <title>Panacibacter ginsenosidivorans gen. nov., sp. nov., with ginsenoside converting activity isolated from soil of a ginseng field.</title>
        <authorList>
            <person name="Siddiqi M.Z."/>
            <person name="Muhammad Shafi S."/>
            <person name="Choi K.D."/>
            <person name="Im W.T."/>
        </authorList>
    </citation>
    <scope>NUCLEOTIDE SEQUENCE [LARGE SCALE GENOMIC DNA]</scope>
    <source>
        <strain evidence="1 2">Gsoil1550</strain>
    </source>
</reference>